<feature type="transmembrane region" description="Helical" evidence="3">
    <location>
        <begin position="47"/>
        <end position="73"/>
    </location>
</feature>
<comment type="subcellular location">
    <subcellularLocation>
        <location evidence="1">Membrane</location>
        <topology evidence="1">Multi-pass membrane protein</topology>
    </subcellularLocation>
</comment>
<feature type="domain" description="Major facilitator superfamily (MFS) profile" evidence="4">
    <location>
        <begin position="45"/>
        <end position="430"/>
    </location>
</feature>
<dbReference type="PANTHER" id="PTHR11360">
    <property type="entry name" value="MONOCARBOXYLATE TRANSPORTER"/>
    <property type="match status" value="1"/>
</dbReference>
<dbReference type="InterPro" id="IPR050327">
    <property type="entry name" value="Proton-linked_MCT"/>
</dbReference>
<dbReference type="OrthoDB" id="410267at2759"/>
<dbReference type="AlphaFoldDB" id="A0A642V6R8"/>
<comment type="similarity">
    <text evidence="2">Belongs to the major facilitator superfamily. Monocarboxylate porter (TC 2.A.1.13) family.</text>
</comment>
<dbReference type="Pfam" id="PF07690">
    <property type="entry name" value="MFS_1"/>
    <property type="match status" value="1"/>
</dbReference>
<feature type="transmembrane region" description="Helical" evidence="3">
    <location>
        <begin position="204"/>
        <end position="225"/>
    </location>
</feature>
<dbReference type="InterPro" id="IPR020846">
    <property type="entry name" value="MFS_dom"/>
</dbReference>
<keyword evidence="3" id="KW-1133">Transmembrane helix</keyword>
<feature type="transmembrane region" description="Helical" evidence="3">
    <location>
        <begin position="246"/>
        <end position="269"/>
    </location>
</feature>
<dbReference type="PROSITE" id="PS50850">
    <property type="entry name" value="MFS"/>
    <property type="match status" value="1"/>
</dbReference>
<evidence type="ECO:0000259" key="4">
    <source>
        <dbReference type="PROSITE" id="PS50850"/>
    </source>
</evidence>
<dbReference type="InterPro" id="IPR036259">
    <property type="entry name" value="MFS_trans_sf"/>
</dbReference>
<evidence type="ECO:0000256" key="3">
    <source>
        <dbReference type="SAM" id="Phobius"/>
    </source>
</evidence>
<name>A0A642V6R8_9ASCO</name>
<dbReference type="Gene3D" id="1.20.1250.20">
    <property type="entry name" value="MFS general substrate transporter like domains"/>
    <property type="match status" value="2"/>
</dbReference>
<sequence length="438" mass="48404">MVGKEVIEVERGVGDKSVMVAESETEDETRDWGERDKDDFPEGGRGWFVILGTFLILFTTYGLINCFGIYQVIYEDIFPDTKPSVISLIGSLQPGIVYLFCIPVGPMMDKIGTRYTLAVGAVIMVVAYMLLSICTEIWQLFLTQGILYSVGAGIVFFTAMSVPSEWFKKRRSLAFGITACGASVGSVVWPFVLQGLVDKIGLAWANRIIGFIYIPLFAISIWAVVPRLQREVRTSIWPKWSVLKDWRYTLIACSFGLAMFGFFPPLFFISTYAHRLGVGKVIADNILTILNSCTLIGRLIPLQLADMFGRVNMLIPCMFFIGLFPLALWLPANDEKMLLAFAVLWGTASGSCTAAFPPTLGQLFGIKDNESRLILLYFMAIPGSVAGSSIASALIPSNSNSTEGFDSLIIFSGVIFFGVTAMVLFLRFSYTTKLKVFI</sequence>
<evidence type="ECO:0000256" key="1">
    <source>
        <dbReference type="ARBA" id="ARBA00004141"/>
    </source>
</evidence>
<feature type="transmembrane region" description="Helical" evidence="3">
    <location>
        <begin position="112"/>
        <end position="131"/>
    </location>
</feature>
<dbReference type="VEuPathDB" id="FungiDB:TRICI_002397"/>
<dbReference type="GO" id="GO:0022857">
    <property type="term" value="F:transmembrane transporter activity"/>
    <property type="evidence" value="ECO:0007669"/>
    <property type="project" value="InterPro"/>
</dbReference>
<dbReference type="SUPFAM" id="SSF103473">
    <property type="entry name" value="MFS general substrate transporter"/>
    <property type="match status" value="1"/>
</dbReference>
<feature type="transmembrane region" description="Helical" evidence="3">
    <location>
        <begin position="85"/>
        <end position="105"/>
    </location>
</feature>
<keyword evidence="3" id="KW-0812">Transmembrane</keyword>
<proteinExistence type="inferred from homology"/>
<feature type="transmembrane region" description="Helical" evidence="3">
    <location>
        <begin position="407"/>
        <end position="426"/>
    </location>
</feature>
<keyword evidence="3" id="KW-0472">Membrane</keyword>
<organism evidence="5 6">
    <name type="scientific">Trichomonascus ciferrii</name>
    <dbReference type="NCBI Taxonomy" id="44093"/>
    <lineage>
        <taxon>Eukaryota</taxon>
        <taxon>Fungi</taxon>
        <taxon>Dikarya</taxon>
        <taxon>Ascomycota</taxon>
        <taxon>Saccharomycotina</taxon>
        <taxon>Dipodascomycetes</taxon>
        <taxon>Dipodascales</taxon>
        <taxon>Trichomonascaceae</taxon>
        <taxon>Trichomonascus</taxon>
        <taxon>Trichomonascus ciferrii complex</taxon>
    </lineage>
</organism>
<feature type="transmembrane region" description="Helical" evidence="3">
    <location>
        <begin position="313"/>
        <end position="332"/>
    </location>
</feature>
<dbReference type="EMBL" id="SWFS01000163">
    <property type="protein sequence ID" value="KAA8915476.1"/>
    <property type="molecule type" value="Genomic_DNA"/>
</dbReference>
<feature type="transmembrane region" description="Helical" evidence="3">
    <location>
        <begin position="137"/>
        <end position="160"/>
    </location>
</feature>
<dbReference type="GO" id="GO:0016020">
    <property type="term" value="C:membrane"/>
    <property type="evidence" value="ECO:0007669"/>
    <property type="project" value="UniProtKB-SubCell"/>
</dbReference>
<comment type="caution">
    <text evidence="5">The sequence shown here is derived from an EMBL/GenBank/DDBJ whole genome shotgun (WGS) entry which is preliminary data.</text>
</comment>
<feature type="transmembrane region" description="Helical" evidence="3">
    <location>
        <begin position="373"/>
        <end position="395"/>
    </location>
</feature>
<protein>
    <recommendedName>
        <fullName evidence="4">Major facilitator superfamily (MFS) profile domain-containing protein</fullName>
    </recommendedName>
</protein>
<evidence type="ECO:0000313" key="5">
    <source>
        <dbReference type="EMBL" id="KAA8915476.1"/>
    </source>
</evidence>
<gene>
    <name evidence="5" type="ORF">TRICI_002397</name>
</gene>
<evidence type="ECO:0000313" key="6">
    <source>
        <dbReference type="Proteomes" id="UP000761534"/>
    </source>
</evidence>
<reference evidence="5" key="1">
    <citation type="journal article" date="2019" name="G3 (Bethesda)">
        <title>Genome Assemblies of Two Rare Opportunistic Yeast Pathogens: Diutina rugosa (syn. Candida rugosa) and Trichomonascus ciferrii (syn. Candida ciferrii).</title>
        <authorList>
            <person name="Mixao V."/>
            <person name="Saus E."/>
            <person name="Hansen A.P."/>
            <person name="Lass-Florl C."/>
            <person name="Gabaldon T."/>
        </authorList>
    </citation>
    <scope>NUCLEOTIDE SEQUENCE</scope>
    <source>
        <strain evidence="5">CBS 4856</strain>
    </source>
</reference>
<feature type="transmembrane region" description="Helical" evidence="3">
    <location>
        <begin position="338"/>
        <end position="361"/>
    </location>
</feature>
<dbReference type="Proteomes" id="UP000761534">
    <property type="component" value="Unassembled WGS sequence"/>
</dbReference>
<dbReference type="PANTHER" id="PTHR11360:SF319">
    <property type="entry name" value="MAJOR FACILITATOR SUPERFAMILY (MFS) PROFILE DOMAIN-CONTAINING PROTEIN"/>
    <property type="match status" value="1"/>
</dbReference>
<feature type="transmembrane region" description="Helical" evidence="3">
    <location>
        <begin position="172"/>
        <end position="192"/>
    </location>
</feature>
<feature type="transmembrane region" description="Helical" evidence="3">
    <location>
        <begin position="281"/>
        <end position="301"/>
    </location>
</feature>
<dbReference type="InterPro" id="IPR011701">
    <property type="entry name" value="MFS"/>
</dbReference>
<keyword evidence="6" id="KW-1185">Reference proteome</keyword>
<evidence type="ECO:0000256" key="2">
    <source>
        <dbReference type="ARBA" id="ARBA00006727"/>
    </source>
</evidence>
<accession>A0A642V6R8</accession>